<dbReference type="AlphaFoldDB" id="A0A1F6E787"/>
<gene>
    <name evidence="3" type="ORF">A3C20_04930</name>
</gene>
<name>A0A1F6E787_9BACT</name>
<dbReference type="Gene3D" id="3.60.21.10">
    <property type="match status" value="1"/>
</dbReference>
<evidence type="ECO:0000313" key="3">
    <source>
        <dbReference type="EMBL" id="OGG69062.1"/>
    </source>
</evidence>
<accession>A0A1F6E787</accession>
<dbReference type="InterPro" id="IPR052169">
    <property type="entry name" value="CW_Biosynth-Accessory"/>
</dbReference>
<dbReference type="EMBL" id="MFLL01000022">
    <property type="protein sequence ID" value="OGG69062.1"/>
    <property type="molecule type" value="Genomic_DNA"/>
</dbReference>
<evidence type="ECO:0000313" key="4">
    <source>
        <dbReference type="Proteomes" id="UP000176914"/>
    </source>
</evidence>
<dbReference type="SMART" id="SM00854">
    <property type="entry name" value="PGA_cap"/>
    <property type="match status" value="1"/>
</dbReference>
<sequence length="309" mass="34076">MEWLAGFIAFVIASIAGLFPAHMLAYRAAPLPHTGATVLFAGDMMFDRTIRTAIEEKGGDYIFSCINDVLRDSDLVVANLEGPITSTSSVSVGSPVGGKNNYTFTFATSTAALLARHNIRLVNLGNNHIMNFSRWGLEETKRYLDEAGVGYFGDPGRQTIVKARFSGLSLTFINYNEFNPSTGSGQAASTTIAQIRAARESGGIPVVYTHWGIEYATTSSAYSRELAHRFIDAGAEIVIGSHPHVVEEHEMYRGKNIYYSLGNFIFDQYWNDDVRNGLLVRVEFSASGVQSVQEIPIRLEQDRRTCPVR</sequence>
<dbReference type="Pfam" id="PF09587">
    <property type="entry name" value="PGA_cap"/>
    <property type="match status" value="1"/>
</dbReference>
<feature type="domain" description="Capsule synthesis protein CapA" evidence="2">
    <location>
        <begin position="37"/>
        <end position="268"/>
    </location>
</feature>
<reference evidence="3 4" key="1">
    <citation type="journal article" date="2016" name="Nat. Commun.">
        <title>Thousands of microbial genomes shed light on interconnected biogeochemical processes in an aquifer system.</title>
        <authorList>
            <person name="Anantharaman K."/>
            <person name="Brown C.T."/>
            <person name="Hug L.A."/>
            <person name="Sharon I."/>
            <person name="Castelle C.J."/>
            <person name="Probst A.J."/>
            <person name="Thomas B.C."/>
            <person name="Singh A."/>
            <person name="Wilkins M.J."/>
            <person name="Karaoz U."/>
            <person name="Brodie E.L."/>
            <person name="Williams K.H."/>
            <person name="Hubbard S.S."/>
            <person name="Banfield J.F."/>
        </authorList>
    </citation>
    <scope>NUCLEOTIDE SEQUENCE [LARGE SCALE GENOMIC DNA]</scope>
</reference>
<dbReference type="SUPFAM" id="SSF56300">
    <property type="entry name" value="Metallo-dependent phosphatases"/>
    <property type="match status" value="1"/>
</dbReference>
<dbReference type="PANTHER" id="PTHR33393:SF11">
    <property type="entry name" value="POLYGLUTAMINE SYNTHESIS ACCESSORY PROTEIN RV0574C-RELATED"/>
    <property type="match status" value="1"/>
</dbReference>
<dbReference type="Proteomes" id="UP000176914">
    <property type="component" value="Unassembled WGS sequence"/>
</dbReference>
<dbReference type="CDD" id="cd07381">
    <property type="entry name" value="MPP_CapA"/>
    <property type="match status" value="1"/>
</dbReference>
<proteinExistence type="inferred from homology"/>
<dbReference type="InterPro" id="IPR019079">
    <property type="entry name" value="Capsule_synth_CapA"/>
</dbReference>
<organism evidence="3 4">
    <name type="scientific">Candidatus Kaiserbacteria bacterium RIFCSPHIGHO2_02_FULL_55_25</name>
    <dbReference type="NCBI Taxonomy" id="1798498"/>
    <lineage>
        <taxon>Bacteria</taxon>
        <taxon>Candidatus Kaiseribacteriota</taxon>
    </lineage>
</organism>
<comment type="caution">
    <text evidence="3">The sequence shown here is derived from an EMBL/GenBank/DDBJ whole genome shotgun (WGS) entry which is preliminary data.</text>
</comment>
<protein>
    <recommendedName>
        <fullName evidence="2">Capsule synthesis protein CapA domain-containing protein</fullName>
    </recommendedName>
</protein>
<evidence type="ECO:0000259" key="2">
    <source>
        <dbReference type="SMART" id="SM00854"/>
    </source>
</evidence>
<dbReference type="InterPro" id="IPR029052">
    <property type="entry name" value="Metallo-depent_PP-like"/>
</dbReference>
<comment type="similarity">
    <text evidence="1">Belongs to the CapA family.</text>
</comment>
<dbReference type="PANTHER" id="PTHR33393">
    <property type="entry name" value="POLYGLUTAMINE SYNTHESIS ACCESSORY PROTEIN RV0574C-RELATED"/>
    <property type="match status" value="1"/>
</dbReference>
<evidence type="ECO:0000256" key="1">
    <source>
        <dbReference type="ARBA" id="ARBA00005662"/>
    </source>
</evidence>